<feature type="compositionally biased region" description="Polar residues" evidence="1">
    <location>
        <begin position="295"/>
        <end position="314"/>
    </location>
</feature>
<dbReference type="EMBL" id="JAVRRJ010000007">
    <property type="protein sequence ID" value="KAK5083144.1"/>
    <property type="molecule type" value="Genomic_DNA"/>
</dbReference>
<proteinExistence type="predicted"/>
<feature type="region of interest" description="Disordered" evidence="1">
    <location>
        <begin position="283"/>
        <end position="382"/>
    </location>
</feature>
<evidence type="ECO:0000313" key="2">
    <source>
        <dbReference type="EMBL" id="KAK5083144.1"/>
    </source>
</evidence>
<comment type="caution">
    <text evidence="2">The sequence shown here is derived from an EMBL/GenBank/DDBJ whole genome shotgun (WGS) entry which is preliminary data.</text>
</comment>
<dbReference type="Proteomes" id="UP001309876">
    <property type="component" value="Unassembled WGS sequence"/>
</dbReference>
<dbReference type="AlphaFoldDB" id="A0AAN7SW76"/>
<gene>
    <name evidence="2" type="ORF">LTR05_007027</name>
</gene>
<name>A0AAN7SW76_9EURO</name>
<reference evidence="2 3" key="1">
    <citation type="submission" date="2023-08" db="EMBL/GenBank/DDBJ databases">
        <title>Black Yeasts Isolated from many extreme environments.</title>
        <authorList>
            <person name="Coleine C."/>
            <person name="Stajich J.E."/>
            <person name="Selbmann L."/>
        </authorList>
    </citation>
    <scope>NUCLEOTIDE SEQUENCE [LARGE SCALE GENOMIC DNA]</scope>
    <source>
        <strain evidence="2 3">CCFEE 5910</strain>
    </source>
</reference>
<feature type="compositionally biased region" description="Basic and acidic residues" evidence="1">
    <location>
        <begin position="336"/>
        <end position="359"/>
    </location>
</feature>
<feature type="compositionally biased region" description="Basic residues" evidence="1">
    <location>
        <begin position="315"/>
        <end position="335"/>
    </location>
</feature>
<protein>
    <submittedName>
        <fullName evidence="2">Uncharacterized protein</fullName>
    </submittedName>
</protein>
<sequence length="382" mass="43450">MCYKITRSYPFCREYRRIDDTHDNEEYAYCGLAGRENNAGRTISTAIERRGARFVSPALCSYCWDQQDDEPSSSLDPYNSSINYRPRSVANAARYSRSTLEESRRRLRSLEEAVEICRSGSTDSIGSSNISATHSSHDLHWDDCACSLCQKPEAEDEADRKYSKGTVFSWITTSDYPSTTFGTHLECANVAYLKEKGEDDGEWTLVERCTQSELHSCKYENKIMISNQPFNEKSNMSFTLDSHLESPTVSRAESLVSVKSVDTEKWHHSRNKMDKISRLYDEHKERKSKRALANSPASSQHSDEGSTSSYNKTSTRSRGRRQRKDKGKARSKGKGKVSEIKEQTDKIETETEIETDGKSFTRSSSPLLVEPDQDIRQCSSQE</sequence>
<evidence type="ECO:0000256" key="1">
    <source>
        <dbReference type="SAM" id="MobiDB-lite"/>
    </source>
</evidence>
<accession>A0AAN7SW76</accession>
<evidence type="ECO:0000313" key="3">
    <source>
        <dbReference type="Proteomes" id="UP001309876"/>
    </source>
</evidence>
<organism evidence="2 3">
    <name type="scientific">Lithohypha guttulata</name>
    <dbReference type="NCBI Taxonomy" id="1690604"/>
    <lineage>
        <taxon>Eukaryota</taxon>
        <taxon>Fungi</taxon>
        <taxon>Dikarya</taxon>
        <taxon>Ascomycota</taxon>
        <taxon>Pezizomycotina</taxon>
        <taxon>Eurotiomycetes</taxon>
        <taxon>Chaetothyriomycetidae</taxon>
        <taxon>Chaetothyriales</taxon>
        <taxon>Trichomeriaceae</taxon>
        <taxon>Lithohypha</taxon>
    </lineage>
</organism>
<keyword evidence="3" id="KW-1185">Reference proteome</keyword>